<gene>
    <name evidence="3" type="ORF">SAMN02745223_00722</name>
    <name evidence="2" type="ORF">VW29_12345</name>
</gene>
<reference evidence="2 4" key="1">
    <citation type="submission" date="2015-03" db="EMBL/GenBank/DDBJ databases">
        <authorList>
            <person name="Hassan Y.I."/>
            <person name="Lepp D."/>
            <person name="Zhou T."/>
        </authorList>
    </citation>
    <scope>NUCLEOTIDE SEQUENCE [LARGE SCALE GENOMIC DNA]</scope>
    <source>
        <strain evidence="2 4">DSM 17137</strain>
    </source>
</reference>
<dbReference type="PATRIC" id="fig|1121477.3.peg.3622"/>
<name>A0A0F5LP30_9HYPH</name>
<proteinExistence type="predicted"/>
<accession>A0A0F5LP30</accession>
<protein>
    <submittedName>
        <fullName evidence="3">Saccharopine dehydrogenase, NADP-dependent</fullName>
    </submittedName>
</protein>
<dbReference type="Gene3D" id="3.40.50.720">
    <property type="entry name" value="NAD(P)-binding Rossmann-like Domain"/>
    <property type="match status" value="1"/>
</dbReference>
<evidence type="ECO:0000313" key="4">
    <source>
        <dbReference type="Proteomes" id="UP000033608"/>
    </source>
</evidence>
<dbReference type="EMBL" id="LAJF01000084">
    <property type="protein sequence ID" value="KKB84048.1"/>
    <property type="molecule type" value="Genomic_DNA"/>
</dbReference>
<reference evidence="3 5" key="2">
    <citation type="submission" date="2016-11" db="EMBL/GenBank/DDBJ databases">
        <authorList>
            <person name="Jaros S."/>
            <person name="Januszkiewicz K."/>
            <person name="Wedrychowicz H."/>
        </authorList>
    </citation>
    <scope>NUCLEOTIDE SEQUENCE [LARGE SCALE GENOMIC DNA]</scope>
    <source>
        <strain evidence="3 5">DSM 17137</strain>
    </source>
</reference>
<dbReference type="Pfam" id="PF03435">
    <property type="entry name" value="Sacchrp_dh_NADP"/>
    <property type="match status" value="1"/>
</dbReference>
<dbReference type="PANTHER" id="PTHR43796:SF2">
    <property type="entry name" value="CARBOXYNORSPERMIDINE SYNTHASE"/>
    <property type="match status" value="1"/>
</dbReference>
<dbReference type="Proteomes" id="UP000033608">
    <property type="component" value="Unassembled WGS sequence"/>
</dbReference>
<dbReference type="OrthoDB" id="1910498at2"/>
<organism evidence="2 4">
    <name type="scientific">Devosia limi DSM 17137</name>
    <dbReference type="NCBI Taxonomy" id="1121477"/>
    <lineage>
        <taxon>Bacteria</taxon>
        <taxon>Pseudomonadati</taxon>
        <taxon>Pseudomonadota</taxon>
        <taxon>Alphaproteobacteria</taxon>
        <taxon>Hyphomicrobiales</taxon>
        <taxon>Devosiaceae</taxon>
        <taxon>Devosia</taxon>
    </lineage>
</organism>
<evidence type="ECO:0000313" key="3">
    <source>
        <dbReference type="EMBL" id="SHE62675.1"/>
    </source>
</evidence>
<dbReference type="AlphaFoldDB" id="A0A0F5LP30"/>
<dbReference type="InterPro" id="IPR005097">
    <property type="entry name" value="Sacchrp_dh_NADP-bd"/>
</dbReference>
<dbReference type="Gene3D" id="3.30.360.10">
    <property type="entry name" value="Dihydrodipicolinate Reductase, domain 2"/>
    <property type="match status" value="1"/>
</dbReference>
<evidence type="ECO:0000313" key="2">
    <source>
        <dbReference type="EMBL" id="KKB84048.1"/>
    </source>
</evidence>
<feature type="domain" description="Saccharopine dehydrogenase NADP binding" evidence="1">
    <location>
        <begin position="4"/>
        <end position="97"/>
    </location>
</feature>
<dbReference type="InterPro" id="IPR036291">
    <property type="entry name" value="NAD(P)-bd_dom_sf"/>
</dbReference>
<dbReference type="EMBL" id="FQVC01000002">
    <property type="protein sequence ID" value="SHE62675.1"/>
    <property type="molecule type" value="Genomic_DNA"/>
</dbReference>
<evidence type="ECO:0000313" key="5">
    <source>
        <dbReference type="Proteomes" id="UP000184533"/>
    </source>
</evidence>
<sequence length="335" mass="36116">MQSVLIVGGYGAVGKRVARGLSRQSLRIVIAGRDLSKAQATAATMNAVAQRIDLTDPTTWDAALTGINLVIACIDQADTRFLQAVITRGIAYLDVTADDGFFIQAEQLKPETPVLLSVGLAPGLSNLLATAAAECLDTVTRIEIGLMMGLGDEHGKAAIDWSMRNVFDPTARRDAAIIDFGPDFGRRRAHAMNFSDQHALERTMPGTEVTTRVAYDSAMMTNALFWLGRTFAGNGLVERIVTAIGHMPSGGSDKCVLSVTVTGQRNGFEQQHRALYRGRQEAAVTAETAVLMARAVLDGEVPAGVWHSHQVLRPDTIFTELERRGHGTFDLPSDI</sequence>
<keyword evidence="4" id="KW-1185">Reference proteome</keyword>
<dbReference type="Proteomes" id="UP000184533">
    <property type="component" value="Unassembled WGS sequence"/>
</dbReference>
<evidence type="ECO:0000259" key="1">
    <source>
        <dbReference type="Pfam" id="PF03435"/>
    </source>
</evidence>
<dbReference type="STRING" id="1121477.SAMN02745223_00722"/>
<dbReference type="SUPFAM" id="SSF51735">
    <property type="entry name" value="NAD(P)-binding Rossmann-fold domains"/>
    <property type="match status" value="1"/>
</dbReference>
<dbReference type="RefSeq" id="WP_046135567.1">
    <property type="nucleotide sequence ID" value="NZ_FQVC01000002.1"/>
</dbReference>
<dbReference type="PANTHER" id="PTHR43796">
    <property type="entry name" value="CARBOXYNORSPERMIDINE SYNTHASE"/>
    <property type="match status" value="1"/>
</dbReference>